<name>A0ABV7P3T8_9PSEU</name>
<sequence>MFSGTIPLVATAVFAASPLHTLVTAVELSFPRLCRHQSEQLRATLGGPRIPLAPTRIDNDLFAGLYSLGQRH</sequence>
<reference evidence="2" key="1">
    <citation type="journal article" date="2019" name="Int. J. Syst. Evol. Microbiol.">
        <title>The Global Catalogue of Microorganisms (GCM) 10K type strain sequencing project: providing services to taxonomists for standard genome sequencing and annotation.</title>
        <authorList>
            <consortium name="The Broad Institute Genomics Platform"/>
            <consortium name="The Broad Institute Genome Sequencing Center for Infectious Disease"/>
            <person name="Wu L."/>
            <person name="Ma J."/>
        </authorList>
    </citation>
    <scope>NUCLEOTIDE SEQUENCE [LARGE SCALE GENOMIC DNA]</scope>
    <source>
        <strain evidence="2">CGMCC 4.7676</strain>
    </source>
</reference>
<protein>
    <submittedName>
        <fullName evidence="1">Uncharacterized protein</fullName>
    </submittedName>
</protein>
<accession>A0ABV7P3T8</accession>
<keyword evidence="2" id="KW-1185">Reference proteome</keyword>
<evidence type="ECO:0000313" key="1">
    <source>
        <dbReference type="EMBL" id="MFC3452710.1"/>
    </source>
</evidence>
<proteinExistence type="predicted"/>
<evidence type="ECO:0000313" key="2">
    <source>
        <dbReference type="Proteomes" id="UP001595645"/>
    </source>
</evidence>
<dbReference type="EMBL" id="JBHRWK010000038">
    <property type="protein sequence ID" value="MFC3452710.1"/>
    <property type="molecule type" value="Genomic_DNA"/>
</dbReference>
<comment type="caution">
    <text evidence="1">The sequence shown here is derived from an EMBL/GenBank/DDBJ whole genome shotgun (WGS) entry which is preliminary data.</text>
</comment>
<organism evidence="1 2">
    <name type="scientific">Amycolatopsis speibonae</name>
    <dbReference type="NCBI Taxonomy" id="1450224"/>
    <lineage>
        <taxon>Bacteria</taxon>
        <taxon>Bacillati</taxon>
        <taxon>Actinomycetota</taxon>
        <taxon>Actinomycetes</taxon>
        <taxon>Pseudonocardiales</taxon>
        <taxon>Pseudonocardiaceae</taxon>
        <taxon>Amycolatopsis</taxon>
    </lineage>
</organism>
<dbReference type="RefSeq" id="WP_378241478.1">
    <property type="nucleotide sequence ID" value="NZ_JBHRWK010000038.1"/>
</dbReference>
<gene>
    <name evidence="1" type="ORF">ACFOSH_25015</name>
</gene>
<dbReference type="Proteomes" id="UP001595645">
    <property type="component" value="Unassembled WGS sequence"/>
</dbReference>